<accession>A0A109LCE4</accession>
<evidence type="ECO:0000313" key="8">
    <source>
        <dbReference type="Proteomes" id="UP000061348"/>
    </source>
</evidence>
<dbReference type="Pfam" id="PF00909">
    <property type="entry name" value="Ammonium_transp"/>
    <property type="match status" value="1"/>
</dbReference>
<reference evidence="7 8" key="1">
    <citation type="submission" date="2015-05" db="EMBL/GenBank/DDBJ databases">
        <title>A genomic and transcriptomic approach to investigate the blue pigment phenotype in Pseudomonas fluorescens.</title>
        <authorList>
            <person name="Andreani N.A."/>
            <person name="Cardazzo B."/>
        </authorList>
    </citation>
    <scope>NUCLEOTIDE SEQUENCE [LARGE SCALE GENOMIC DNA]</scope>
    <source>
        <strain evidence="7 8">Ps_22</strain>
    </source>
</reference>
<gene>
    <name evidence="7" type="ORF">PFLmoz3_05121</name>
</gene>
<dbReference type="AlphaFoldDB" id="A0A109LCE4"/>
<evidence type="ECO:0000256" key="1">
    <source>
        <dbReference type="ARBA" id="ARBA00004141"/>
    </source>
</evidence>
<dbReference type="GO" id="GO:0008519">
    <property type="term" value="F:ammonium channel activity"/>
    <property type="evidence" value="ECO:0007669"/>
    <property type="project" value="InterPro"/>
</dbReference>
<protein>
    <recommendedName>
        <fullName evidence="6">Ammonium transporter AmtB-like domain-containing protein</fullName>
    </recommendedName>
</protein>
<dbReference type="InterPro" id="IPR029020">
    <property type="entry name" value="Ammonium/urea_transptr"/>
</dbReference>
<keyword evidence="3 5" id="KW-1133">Transmembrane helix</keyword>
<evidence type="ECO:0000256" key="2">
    <source>
        <dbReference type="ARBA" id="ARBA00022692"/>
    </source>
</evidence>
<dbReference type="InterPro" id="IPR024041">
    <property type="entry name" value="NH4_transpt_AmtB-like_dom"/>
</dbReference>
<feature type="domain" description="Ammonium transporter AmtB-like" evidence="6">
    <location>
        <begin position="2"/>
        <end position="51"/>
    </location>
</feature>
<comment type="subcellular location">
    <subcellularLocation>
        <location evidence="1">Membrane</location>
        <topology evidence="1">Multi-pass membrane protein</topology>
    </subcellularLocation>
</comment>
<feature type="transmembrane region" description="Helical" evidence="5">
    <location>
        <begin position="6"/>
        <end position="28"/>
    </location>
</feature>
<dbReference type="GO" id="GO:0016020">
    <property type="term" value="C:membrane"/>
    <property type="evidence" value="ECO:0007669"/>
    <property type="project" value="UniProtKB-SubCell"/>
</dbReference>
<dbReference type="PATRIC" id="fig|294.194.peg.5678"/>
<dbReference type="Proteomes" id="UP000061348">
    <property type="component" value="Unassembled WGS sequence"/>
</dbReference>
<evidence type="ECO:0000256" key="5">
    <source>
        <dbReference type="SAM" id="Phobius"/>
    </source>
</evidence>
<evidence type="ECO:0000259" key="6">
    <source>
        <dbReference type="Pfam" id="PF00909"/>
    </source>
</evidence>
<proteinExistence type="predicted"/>
<organism evidence="7 8">
    <name type="scientific">Pseudomonas fluorescens</name>
    <dbReference type="NCBI Taxonomy" id="294"/>
    <lineage>
        <taxon>Bacteria</taxon>
        <taxon>Pseudomonadati</taxon>
        <taxon>Pseudomonadota</taxon>
        <taxon>Gammaproteobacteria</taxon>
        <taxon>Pseudomonadales</taxon>
        <taxon>Pseudomonadaceae</taxon>
        <taxon>Pseudomonas</taxon>
    </lineage>
</organism>
<keyword evidence="4 5" id="KW-0472">Membrane</keyword>
<evidence type="ECO:0000256" key="3">
    <source>
        <dbReference type="ARBA" id="ARBA00022989"/>
    </source>
</evidence>
<dbReference type="EMBL" id="LCYA01000138">
    <property type="protein sequence ID" value="KWV85177.1"/>
    <property type="molecule type" value="Genomic_DNA"/>
</dbReference>
<sequence>MSLISQLIGTGLGVAVAFGGGLLVYGVIKRVQGLRLSQEQEYYGADLSIHKIGAVSQD</sequence>
<name>A0A109LCE4_PSEFL</name>
<dbReference type="Gene3D" id="1.10.3430.10">
    <property type="entry name" value="Ammonium transporter AmtB like domains"/>
    <property type="match status" value="1"/>
</dbReference>
<evidence type="ECO:0000256" key="4">
    <source>
        <dbReference type="ARBA" id="ARBA00023136"/>
    </source>
</evidence>
<comment type="caution">
    <text evidence="7">The sequence shown here is derived from an EMBL/GenBank/DDBJ whole genome shotgun (WGS) entry which is preliminary data.</text>
</comment>
<evidence type="ECO:0000313" key="7">
    <source>
        <dbReference type="EMBL" id="KWV85177.1"/>
    </source>
</evidence>
<keyword evidence="2 5" id="KW-0812">Transmembrane</keyword>